<comment type="caution">
    <text evidence="2">The sequence shown here is derived from an EMBL/GenBank/DDBJ whole genome shotgun (WGS) entry which is preliminary data.</text>
</comment>
<evidence type="ECO:0008006" key="4">
    <source>
        <dbReference type="Google" id="ProtNLM"/>
    </source>
</evidence>
<evidence type="ECO:0000313" key="2">
    <source>
        <dbReference type="EMBL" id="TNU74102.1"/>
    </source>
</evidence>
<dbReference type="AlphaFoldDB" id="A0A5C5BAW0"/>
<keyword evidence="1" id="KW-1133">Transmembrane helix</keyword>
<dbReference type="Proteomes" id="UP000313849">
    <property type="component" value="Unassembled WGS sequence"/>
</dbReference>
<feature type="transmembrane region" description="Helical" evidence="1">
    <location>
        <begin position="21"/>
        <end position="41"/>
    </location>
</feature>
<keyword evidence="1" id="KW-0472">Membrane</keyword>
<evidence type="ECO:0000313" key="3">
    <source>
        <dbReference type="Proteomes" id="UP000313849"/>
    </source>
</evidence>
<evidence type="ECO:0000256" key="1">
    <source>
        <dbReference type="SAM" id="Phobius"/>
    </source>
</evidence>
<feature type="transmembrane region" description="Helical" evidence="1">
    <location>
        <begin position="376"/>
        <end position="395"/>
    </location>
</feature>
<keyword evidence="3" id="KW-1185">Reference proteome</keyword>
<feature type="transmembrane region" description="Helical" evidence="1">
    <location>
        <begin position="299"/>
        <end position="318"/>
    </location>
</feature>
<name>A0A5C5BAW0_9MICO</name>
<reference evidence="2 3" key="1">
    <citation type="submission" date="2019-06" db="EMBL/GenBank/DDBJ databases">
        <title>Draft genome sequence of Miniimonas arenae KCTC 19750T isolated from sea sand.</title>
        <authorList>
            <person name="Park S.-J."/>
        </authorList>
    </citation>
    <scope>NUCLEOTIDE SEQUENCE [LARGE SCALE GENOMIC DNA]</scope>
    <source>
        <strain evidence="2 3">KCTC 19750</strain>
    </source>
</reference>
<feature type="transmembrane region" description="Helical" evidence="1">
    <location>
        <begin position="251"/>
        <end position="272"/>
    </location>
</feature>
<sequence length="424" mass="43488">MATATADPPTRHRVWGRVRSVLAGLLVTLGAILALVSVLAVRVNGLVRDTDRYVQTVAPLIDDPAVQAAVADAATDATLDALDLQTRAANGADQLAQSLGLGPRISDLTDTAATALAGAAEARVADLIDRAVASPQFATAWEEANRVAHDQVVGRITGERTGAVEVTDGVVSVDLQPLVAALRDRLVDRGVPGASAIPDVDRELVLVSSDALGTVQSVLSLLNAAAPWLPWITLALLLGAIALARRHHRMVIVAGLSVAGALVIGLVALAVVQDAAGGAQHYPDAAAAVVAQLVAVPRGALRGTALVALVIALVAALTQRGARAGFRNAAARLRGTLPVARGGLGRFVADNVRMLRAVVLVLGLLVLVFVDRPTPLIALAVVVGLVLLLALLEMLRAPDGEARTTVEATTVLPAAPAREPPPEG</sequence>
<proteinExistence type="predicted"/>
<accession>A0A5C5BAW0</accession>
<dbReference type="RefSeq" id="WP_139986872.1">
    <property type="nucleotide sequence ID" value="NZ_VENP01000025.1"/>
</dbReference>
<protein>
    <recommendedName>
        <fullName evidence="4">Integral membrane protein</fullName>
    </recommendedName>
</protein>
<dbReference type="OrthoDB" id="4350291at2"/>
<keyword evidence="1" id="KW-0812">Transmembrane</keyword>
<feature type="transmembrane region" description="Helical" evidence="1">
    <location>
        <begin position="225"/>
        <end position="244"/>
    </location>
</feature>
<dbReference type="EMBL" id="VENP01000025">
    <property type="protein sequence ID" value="TNU74102.1"/>
    <property type="molecule type" value="Genomic_DNA"/>
</dbReference>
<feature type="transmembrane region" description="Helical" evidence="1">
    <location>
        <begin position="354"/>
        <end position="370"/>
    </location>
</feature>
<organism evidence="2 3">
    <name type="scientific">Miniimonas arenae</name>
    <dbReference type="NCBI Taxonomy" id="676201"/>
    <lineage>
        <taxon>Bacteria</taxon>
        <taxon>Bacillati</taxon>
        <taxon>Actinomycetota</taxon>
        <taxon>Actinomycetes</taxon>
        <taxon>Micrococcales</taxon>
        <taxon>Beutenbergiaceae</taxon>
        <taxon>Miniimonas</taxon>
    </lineage>
</organism>
<gene>
    <name evidence="2" type="ORF">FH969_08135</name>
</gene>